<feature type="region of interest" description="Disordered" evidence="1">
    <location>
        <begin position="1"/>
        <end position="39"/>
    </location>
</feature>
<organism evidence="2 3">
    <name type="scientific">Leclercia adecarboxylata</name>
    <dbReference type="NCBI Taxonomy" id="83655"/>
    <lineage>
        <taxon>Bacteria</taxon>
        <taxon>Pseudomonadati</taxon>
        <taxon>Pseudomonadota</taxon>
        <taxon>Gammaproteobacteria</taxon>
        <taxon>Enterobacterales</taxon>
        <taxon>Enterobacteriaceae</taxon>
        <taxon>Leclercia</taxon>
    </lineage>
</organism>
<evidence type="ECO:0000256" key="1">
    <source>
        <dbReference type="SAM" id="MobiDB-lite"/>
    </source>
</evidence>
<evidence type="ECO:0000313" key="2">
    <source>
        <dbReference type="EMBL" id="MEC3938724.1"/>
    </source>
</evidence>
<evidence type="ECO:0000313" key="3">
    <source>
        <dbReference type="Proteomes" id="UP001357437"/>
    </source>
</evidence>
<dbReference type="EMBL" id="JAYMCU010000060">
    <property type="protein sequence ID" value="MEC3938724.1"/>
    <property type="molecule type" value="Genomic_DNA"/>
</dbReference>
<accession>A0ABU6IAX2</accession>
<reference evidence="2 3" key="1">
    <citation type="submission" date="2024-01" db="EMBL/GenBank/DDBJ databases">
        <title>Comparative Genomics of Leclercia adecarboxylata Strains Isolated from Several Sources.</title>
        <authorList>
            <person name="Yescas-Zazueta V."/>
            <person name="Balbuena-Alonso M.G."/>
            <person name="Valencia D."/>
            <person name="Mendez-Pfeiffer P.A."/>
            <person name="Ballesteros-Monrreal M.G."/>
            <person name="Rocha-Gracia R.D.C."/>
            <person name="Barrios-Villa E."/>
        </authorList>
    </citation>
    <scope>NUCLEOTIDE SEQUENCE [LARGE SCALE GENOMIC DNA]</scope>
    <source>
        <strain evidence="2 3">33MEM</strain>
    </source>
</reference>
<dbReference type="RefSeq" id="WP_326287374.1">
    <property type="nucleotide sequence ID" value="NZ_JAYMCU010000060.1"/>
</dbReference>
<dbReference type="Proteomes" id="UP001357437">
    <property type="component" value="Unassembled WGS sequence"/>
</dbReference>
<gene>
    <name evidence="2" type="ORF">VOF76_21415</name>
</gene>
<sequence>MAGLTKEQRAQREAERLAAAGGGQNNPEQQQQQQQETELELVMMHTEFPAFPGAPDEADVHPDEVENWKAAGWKVKE</sequence>
<keyword evidence="3" id="KW-1185">Reference proteome</keyword>
<comment type="caution">
    <text evidence="2">The sequence shown here is derived from an EMBL/GenBank/DDBJ whole genome shotgun (WGS) entry which is preliminary data.</text>
</comment>
<name>A0ABU6IAX2_9ENTR</name>
<feature type="compositionally biased region" description="Basic and acidic residues" evidence="1">
    <location>
        <begin position="1"/>
        <end position="16"/>
    </location>
</feature>
<protein>
    <submittedName>
        <fullName evidence="2">Uncharacterized protein</fullName>
    </submittedName>
</protein>
<proteinExistence type="predicted"/>